<name>A0A0E4CMY4_MYCLN</name>
<feature type="domain" description="ANTAR" evidence="6">
    <location>
        <begin position="195"/>
        <end position="256"/>
    </location>
</feature>
<dbReference type="Proteomes" id="UP000199251">
    <property type="component" value="Unassembled WGS sequence"/>
</dbReference>
<dbReference type="SMART" id="SM01012">
    <property type="entry name" value="ANTAR"/>
    <property type="match status" value="1"/>
</dbReference>
<dbReference type="Gene3D" id="1.10.10.10">
    <property type="entry name" value="Winged helix-like DNA-binding domain superfamily/Winged helix DNA-binding domain"/>
    <property type="match status" value="1"/>
</dbReference>
<evidence type="ECO:0000256" key="1">
    <source>
        <dbReference type="ARBA" id="ARBA00022679"/>
    </source>
</evidence>
<sequence>MLTDFDAQPGRRVPLSPELSVSQREADEAELYAGLRGVAGTVAGARGVIDLLRDVAEFAVQAIPGADGVGVALIDPQHGISSVQTWAATAVLVQEIDTVQYNELHEGPCITCMQSRRPTVSGSLGSDSRWPHFGGRVARMRMHSALALPLIVGDQVIGSINAYAKSRDAFSEHAVHLGSQFARPAAVSVYNAQLLADAHERTLRLQRALDSRSVIDQAIGIIRSRSGGSADEAFERLSRISQTENIKLYAVAQRLVEEAVRRAHARHR</sequence>
<dbReference type="Pfam" id="PF13185">
    <property type="entry name" value="GAF_2"/>
    <property type="match status" value="1"/>
</dbReference>
<dbReference type="InterPro" id="IPR036388">
    <property type="entry name" value="WH-like_DNA-bd_sf"/>
</dbReference>
<gene>
    <name evidence="7" type="ORF">BN1232_02276</name>
</gene>
<dbReference type="STRING" id="141349.BN1232_02276"/>
<keyword evidence="2" id="KW-0418">Kinase</keyword>
<evidence type="ECO:0000256" key="5">
    <source>
        <dbReference type="SAM" id="MobiDB-lite"/>
    </source>
</evidence>
<evidence type="ECO:0000313" key="7">
    <source>
        <dbReference type="EMBL" id="CQD12023.1"/>
    </source>
</evidence>
<dbReference type="SUPFAM" id="SSF52172">
    <property type="entry name" value="CheY-like"/>
    <property type="match status" value="1"/>
</dbReference>
<dbReference type="SMART" id="SM00065">
    <property type="entry name" value="GAF"/>
    <property type="match status" value="1"/>
</dbReference>
<evidence type="ECO:0000313" key="8">
    <source>
        <dbReference type="Proteomes" id="UP000199251"/>
    </source>
</evidence>
<dbReference type="InterPro" id="IPR011006">
    <property type="entry name" value="CheY-like_superfamily"/>
</dbReference>
<dbReference type="InterPro" id="IPR012074">
    <property type="entry name" value="GAF_ANTAR"/>
</dbReference>
<dbReference type="InterPro" id="IPR005561">
    <property type="entry name" value="ANTAR"/>
</dbReference>
<keyword evidence="3" id="KW-0805">Transcription regulation</keyword>
<dbReference type="GO" id="GO:0016301">
    <property type="term" value="F:kinase activity"/>
    <property type="evidence" value="ECO:0007669"/>
    <property type="project" value="UniProtKB-KW"/>
</dbReference>
<accession>A0A0E4CMY4</accession>
<evidence type="ECO:0000259" key="6">
    <source>
        <dbReference type="PROSITE" id="PS50921"/>
    </source>
</evidence>
<dbReference type="InterPro" id="IPR029016">
    <property type="entry name" value="GAF-like_dom_sf"/>
</dbReference>
<dbReference type="SUPFAM" id="SSF55781">
    <property type="entry name" value="GAF domain-like"/>
    <property type="match status" value="1"/>
</dbReference>
<evidence type="ECO:0000256" key="3">
    <source>
        <dbReference type="ARBA" id="ARBA00023015"/>
    </source>
</evidence>
<dbReference type="PIRSF" id="PIRSF036625">
    <property type="entry name" value="GAF_ANTAR"/>
    <property type="match status" value="1"/>
</dbReference>
<proteinExistence type="predicted"/>
<dbReference type="EMBL" id="CTEE01000001">
    <property type="protein sequence ID" value="CQD12023.1"/>
    <property type="molecule type" value="Genomic_DNA"/>
</dbReference>
<dbReference type="Gene3D" id="3.30.450.40">
    <property type="match status" value="1"/>
</dbReference>
<organism evidence="7 8">
    <name type="scientific">Mycobacterium lentiflavum</name>
    <dbReference type="NCBI Taxonomy" id="141349"/>
    <lineage>
        <taxon>Bacteria</taxon>
        <taxon>Bacillati</taxon>
        <taxon>Actinomycetota</taxon>
        <taxon>Actinomycetes</taxon>
        <taxon>Mycobacteriales</taxon>
        <taxon>Mycobacteriaceae</taxon>
        <taxon>Mycobacterium</taxon>
        <taxon>Mycobacterium simiae complex</taxon>
    </lineage>
</organism>
<dbReference type="GO" id="GO:0003723">
    <property type="term" value="F:RNA binding"/>
    <property type="evidence" value="ECO:0007669"/>
    <property type="project" value="InterPro"/>
</dbReference>
<protein>
    <submittedName>
        <fullName evidence="7">Response regulator receiver/ANTAR domain-containing protein</fullName>
    </submittedName>
</protein>
<dbReference type="InterPro" id="IPR003018">
    <property type="entry name" value="GAF"/>
</dbReference>
<evidence type="ECO:0000256" key="4">
    <source>
        <dbReference type="ARBA" id="ARBA00023163"/>
    </source>
</evidence>
<keyword evidence="4" id="KW-0804">Transcription</keyword>
<keyword evidence="1" id="KW-0808">Transferase</keyword>
<feature type="region of interest" description="Disordered" evidence="5">
    <location>
        <begin position="1"/>
        <end position="20"/>
    </location>
</feature>
<evidence type="ECO:0000256" key="2">
    <source>
        <dbReference type="ARBA" id="ARBA00022777"/>
    </source>
</evidence>
<reference evidence="7 8" key="1">
    <citation type="submission" date="2015-03" db="EMBL/GenBank/DDBJ databases">
        <authorList>
            <person name="Urmite Genomes"/>
        </authorList>
    </citation>
    <scope>NUCLEOTIDE SEQUENCE [LARGE SCALE GENOMIC DNA]</scope>
    <source>
        <strain evidence="7 8">CSUR P1491</strain>
    </source>
</reference>
<dbReference type="PROSITE" id="PS50921">
    <property type="entry name" value="ANTAR"/>
    <property type="match status" value="1"/>
</dbReference>
<dbReference type="Pfam" id="PF03861">
    <property type="entry name" value="ANTAR"/>
    <property type="match status" value="1"/>
</dbReference>
<dbReference type="AlphaFoldDB" id="A0A0E4CMY4"/>